<accession>A0A9X3XB22</accession>
<comment type="caution">
    <text evidence="3">The sequence shown here is derived from an EMBL/GenBank/DDBJ whole genome shotgun (WGS) entry which is preliminary data.</text>
</comment>
<evidence type="ECO:0000256" key="1">
    <source>
        <dbReference type="SAM" id="MobiDB-lite"/>
    </source>
</evidence>
<sequence>MGFAAEKRARATIADLDAVPSNMVGEIINGTMYAFPRPAPRHSRASSVLGGDLMGPFQRGRGGPGGWQIFDEPELLLGPAGEEDVLVPDIAGWRIERLPRLPKTARFMLAPDWVCEVLSPSTVTVDRAEKLPAYARHGVRHLWLVDPIARTLEIFVLEKGRWTLLGVHHGSALVRAEPFDAIEIELAALWAEVEEDEARAEEAPALTSAPKKAARKATAAGKKGRGRSR</sequence>
<keyword evidence="3" id="KW-0255">Endonuclease</keyword>
<feature type="region of interest" description="Disordered" evidence="1">
    <location>
        <begin position="200"/>
        <end position="229"/>
    </location>
</feature>
<dbReference type="PANTHER" id="PTHR34107:SF4">
    <property type="entry name" value="SLL1222 PROTEIN"/>
    <property type="match status" value="1"/>
</dbReference>
<dbReference type="InterPro" id="IPR011335">
    <property type="entry name" value="Restrct_endonuc-II-like"/>
</dbReference>
<keyword evidence="4" id="KW-1185">Reference proteome</keyword>
<dbReference type="InterPro" id="IPR008538">
    <property type="entry name" value="Uma2"/>
</dbReference>
<dbReference type="PANTHER" id="PTHR34107">
    <property type="entry name" value="SLL0198 PROTEIN-RELATED"/>
    <property type="match status" value="1"/>
</dbReference>
<dbReference type="GO" id="GO:0004519">
    <property type="term" value="F:endonuclease activity"/>
    <property type="evidence" value="ECO:0007669"/>
    <property type="project" value="UniProtKB-KW"/>
</dbReference>
<evidence type="ECO:0000313" key="4">
    <source>
        <dbReference type="Proteomes" id="UP001151081"/>
    </source>
</evidence>
<dbReference type="InterPro" id="IPR012296">
    <property type="entry name" value="Nuclease_put_TT1808"/>
</dbReference>
<dbReference type="SUPFAM" id="SSF52980">
    <property type="entry name" value="Restriction endonuclease-like"/>
    <property type="match status" value="1"/>
</dbReference>
<proteinExistence type="predicted"/>
<dbReference type="AlphaFoldDB" id="A0A9X3XB22"/>
<evidence type="ECO:0000259" key="2">
    <source>
        <dbReference type="Pfam" id="PF05685"/>
    </source>
</evidence>
<protein>
    <submittedName>
        <fullName evidence="3">Uma2 family endonuclease</fullName>
    </submittedName>
</protein>
<name>A0A9X3XB22_9BACT</name>
<dbReference type="Gene3D" id="3.90.1570.10">
    <property type="entry name" value="tt1808, chain A"/>
    <property type="match status" value="1"/>
</dbReference>
<dbReference type="CDD" id="cd06260">
    <property type="entry name" value="DUF820-like"/>
    <property type="match status" value="1"/>
</dbReference>
<feature type="domain" description="Putative restriction endonuclease" evidence="2">
    <location>
        <begin position="26"/>
        <end position="180"/>
    </location>
</feature>
<gene>
    <name evidence="3" type="ORF">KEG57_34835</name>
</gene>
<keyword evidence="3" id="KW-0378">Hydrolase</keyword>
<dbReference type="EMBL" id="JAGTJJ010000031">
    <property type="protein sequence ID" value="MDC3985708.1"/>
    <property type="molecule type" value="Genomic_DNA"/>
</dbReference>
<dbReference type="Pfam" id="PF05685">
    <property type="entry name" value="Uma2"/>
    <property type="match status" value="1"/>
</dbReference>
<organism evidence="3 4">
    <name type="scientific">Polyangium jinanense</name>
    <dbReference type="NCBI Taxonomy" id="2829994"/>
    <lineage>
        <taxon>Bacteria</taxon>
        <taxon>Pseudomonadati</taxon>
        <taxon>Myxococcota</taxon>
        <taxon>Polyangia</taxon>
        <taxon>Polyangiales</taxon>
        <taxon>Polyangiaceae</taxon>
        <taxon>Polyangium</taxon>
    </lineage>
</organism>
<evidence type="ECO:0000313" key="3">
    <source>
        <dbReference type="EMBL" id="MDC3985708.1"/>
    </source>
</evidence>
<dbReference type="RefSeq" id="WP_276074139.1">
    <property type="nucleotide sequence ID" value="NZ_JAGTJJ010000031.1"/>
</dbReference>
<dbReference type="Proteomes" id="UP001151081">
    <property type="component" value="Unassembled WGS sequence"/>
</dbReference>
<keyword evidence="3" id="KW-0540">Nuclease</keyword>
<reference evidence="3 4" key="1">
    <citation type="submission" date="2021-04" db="EMBL/GenBank/DDBJ databases">
        <title>Genome analysis of Polyangium sp.</title>
        <authorList>
            <person name="Li Y."/>
            <person name="Wang J."/>
        </authorList>
    </citation>
    <scope>NUCLEOTIDE SEQUENCE [LARGE SCALE GENOMIC DNA]</scope>
    <source>
        <strain evidence="3 4">SDU14</strain>
    </source>
</reference>